<evidence type="ECO:0000256" key="2">
    <source>
        <dbReference type="ARBA" id="ARBA00005638"/>
    </source>
</evidence>
<dbReference type="EMBL" id="RCZM01000005">
    <property type="protein sequence ID" value="TPG14805.1"/>
    <property type="molecule type" value="Genomic_DNA"/>
</dbReference>
<dbReference type="PRINTS" id="PR00151">
    <property type="entry name" value="PORPHBDMNASE"/>
</dbReference>
<evidence type="ECO:0000256" key="8">
    <source>
        <dbReference type="SAM" id="MobiDB-lite"/>
    </source>
</evidence>
<evidence type="ECO:0000313" key="12">
    <source>
        <dbReference type="Proteomes" id="UP000317722"/>
    </source>
</evidence>
<dbReference type="Gene3D" id="3.40.190.10">
    <property type="entry name" value="Periplasmic binding protein-like II"/>
    <property type="match status" value="2"/>
</dbReference>
<evidence type="ECO:0000256" key="1">
    <source>
        <dbReference type="ARBA" id="ARBA00002869"/>
    </source>
</evidence>
<dbReference type="RefSeq" id="WP_140742046.1">
    <property type="nucleotide sequence ID" value="NZ_RCZM01000005.1"/>
</dbReference>
<dbReference type="Pfam" id="PF01379">
    <property type="entry name" value="Porphobil_deam"/>
    <property type="match status" value="1"/>
</dbReference>
<feature type="domain" description="Porphobilinogen deaminase N-terminal" evidence="9">
    <location>
        <begin position="11"/>
        <end position="215"/>
    </location>
</feature>
<dbReference type="SUPFAM" id="SSF54782">
    <property type="entry name" value="Porphobilinogen deaminase (hydroxymethylbilane synthase), C-terminal domain"/>
    <property type="match status" value="1"/>
</dbReference>
<dbReference type="PIRSF" id="PIRSF001438">
    <property type="entry name" value="4pyrrol_synth_OHMeBilane_synth"/>
    <property type="match status" value="1"/>
</dbReference>
<feature type="modified residue" description="S-(dipyrrolylmethanemethyl)cysteine" evidence="7">
    <location>
        <position position="244"/>
    </location>
</feature>
<dbReference type="GO" id="GO:0004418">
    <property type="term" value="F:hydroxymethylbilane synthase activity"/>
    <property type="evidence" value="ECO:0007669"/>
    <property type="project" value="UniProtKB-UniRule"/>
</dbReference>
<dbReference type="PANTHER" id="PTHR11557:SF0">
    <property type="entry name" value="PORPHOBILINOGEN DEAMINASE"/>
    <property type="match status" value="1"/>
</dbReference>
<protein>
    <recommendedName>
        <fullName evidence="7">Porphobilinogen deaminase</fullName>
        <shortName evidence="7">PBG</shortName>
        <ecNumber evidence="7">2.5.1.61</ecNumber>
    </recommendedName>
    <alternativeName>
        <fullName evidence="7">Hydroxymethylbilane synthase</fullName>
        <shortName evidence="7">HMBS</shortName>
    </alternativeName>
    <alternativeName>
        <fullName evidence="7">Pre-uroporphyrinogen synthase</fullName>
    </alternativeName>
</protein>
<keyword evidence="12" id="KW-1185">Reference proteome</keyword>
<evidence type="ECO:0000256" key="5">
    <source>
        <dbReference type="ARBA" id="ARBA00023244"/>
    </source>
</evidence>
<dbReference type="Pfam" id="PF03900">
    <property type="entry name" value="Porphobil_deamC"/>
    <property type="match status" value="1"/>
</dbReference>
<keyword evidence="4 7" id="KW-0808">Transferase</keyword>
<dbReference type="Proteomes" id="UP000317722">
    <property type="component" value="Unassembled WGS sequence"/>
</dbReference>
<dbReference type="SUPFAM" id="SSF53850">
    <property type="entry name" value="Periplasmic binding protein-like II"/>
    <property type="match status" value="1"/>
</dbReference>
<evidence type="ECO:0000256" key="3">
    <source>
        <dbReference type="ARBA" id="ARBA00011245"/>
    </source>
</evidence>
<comment type="subunit">
    <text evidence="3 7">Monomer.</text>
</comment>
<dbReference type="OrthoDB" id="9810298at2"/>
<comment type="cofactor">
    <cofactor evidence="7">
        <name>dipyrromethane</name>
        <dbReference type="ChEBI" id="CHEBI:60342"/>
    </cofactor>
    <text evidence="7">Binds 1 dipyrromethane group covalently.</text>
</comment>
<evidence type="ECO:0000256" key="4">
    <source>
        <dbReference type="ARBA" id="ARBA00022679"/>
    </source>
</evidence>
<evidence type="ECO:0000259" key="9">
    <source>
        <dbReference type="Pfam" id="PF01379"/>
    </source>
</evidence>
<dbReference type="InterPro" id="IPR022417">
    <property type="entry name" value="Porphobilin_deaminase_N"/>
</dbReference>
<comment type="function">
    <text evidence="1 7">Tetrapolymerization of the monopyrrole PBG into the hydroxymethylbilane pre-uroporphyrinogen in several discrete steps.</text>
</comment>
<dbReference type="EC" id="2.5.1.61" evidence="7"/>
<dbReference type="HAMAP" id="MF_00260">
    <property type="entry name" value="Porphobil_deam"/>
    <property type="match status" value="1"/>
</dbReference>
<dbReference type="InterPro" id="IPR022418">
    <property type="entry name" value="Porphobilinogen_deaminase_C"/>
</dbReference>
<dbReference type="NCBIfam" id="TIGR00212">
    <property type="entry name" value="hemC"/>
    <property type="match status" value="1"/>
</dbReference>
<evidence type="ECO:0000259" key="10">
    <source>
        <dbReference type="Pfam" id="PF03900"/>
    </source>
</evidence>
<feature type="region of interest" description="Disordered" evidence="8">
    <location>
        <begin position="306"/>
        <end position="368"/>
    </location>
</feature>
<dbReference type="PROSITE" id="PS00533">
    <property type="entry name" value="PORPHOBILINOGEN_DEAM"/>
    <property type="match status" value="1"/>
</dbReference>
<gene>
    <name evidence="7" type="primary">hemC</name>
    <name evidence="11" type="ORF">EAH86_14665</name>
</gene>
<accession>A0A502CMA5</accession>
<keyword evidence="5 7" id="KW-0627">Porphyrin biosynthesis</keyword>
<reference evidence="11 12" key="1">
    <citation type="journal article" date="2019" name="Environ. Microbiol.">
        <title>Species interactions and distinct microbial communities in high Arctic permafrost affected cryosols are associated with the CH4 and CO2 gas fluxes.</title>
        <authorList>
            <person name="Altshuler I."/>
            <person name="Hamel J."/>
            <person name="Turney S."/>
            <person name="Magnuson E."/>
            <person name="Levesque R."/>
            <person name="Greer C."/>
            <person name="Whyte L.G."/>
        </authorList>
    </citation>
    <scope>NUCLEOTIDE SEQUENCE [LARGE SCALE GENOMIC DNA]</scope>
    <source>
        <strain evidence="11 12">S9.3A</strain>
    </source>
</reference>
<proteinExistence type="inferred from homology"/>
<dbReference type="FunFam" id="3.40.190.10:FF:000005">
    <property type="entry name" value="Porphobilinogen deaminase"/>
    <property type="match status" value="1"/>
</dbReference>
<dbReference type="InterPro" id="IPR022419">
    <property type="entry name" value="Porphobilin_deaminase_cofac_BS"/>
</dbReference>
<dbReference type="PANTHER" id="PTHR11557">
    <property type="entry name" value="PORPHOBILINOGEN DEAMINASE"/>
    <property type="match status" value="1"/>
</dbReference>
<dbReference type="AlphaFoldDB" id="A0A502CMA5"/>
<dbReference type="GO" id="GO:0006782">
    <property type="term" value="P:protoporphyrinogen IX biosynthetic process"/>
    <property type="evidence" value="ECO:0007669"/>
    <property type="project" value="UniProtKB-UniRule"/>
</dbReference>
<feature type="domain" description="Porphobilinogen deaminase C-terminal" evidence="10">
    <location>
        <begin position="228"/>
        <end position="301"/>
    </location>
</feature>
<dbReference type="GO" id="GO:0005737">
    <property type="term" value="C:cytoplasm"/>
    <property type="evidence" value="ECO:0007669"/>
    <property type="project" value="UniProtKB-UniRule"/>
</dbReference>
<name>A0A502CMA5_9MICO</name>
<dbReference type="InterPro" id="IPR036803">
    <property type="entry name" value="Porphobilinogen_deaminase_C_sf"/>
</dbReference>
<comment type="catalytic activity">
    <reaction evidence="6 7">
        <text>4 porphobilinogen + H2O = hydroxymethylbilane + 4 NH4(+)</text>
        <dbReference type="Rhea" id="RHEA:13185"/>
        <dbReference type="ChEBI" id="CHEBI:15377"/>
        <dbReference type="ChEBI" id="CHEBI:28938"/>
        <dbReference type="ChEBI" id="CHEBI:57845"/>
        <dbReference type="ChEBI" id="CHEBI:58126"/>
        <dbReference type="EC" id="2.5.1.61"/>
    </reaction>
</comment>
<dbReference type="Gene3D" id="3.30.160.40">
    <property type="entry name" value="Porphobilinogen deaminase, C-terminal domain"/>
    <property type="match status" value="1"/>
</dbReference>
<comment type="miscellaneous">
    <text evidence="7">The porphobilinogen subunits are added to the dipyrromethane group.</text>
</comment>
<dbReference type="InterPro" id="IPR000860">
    <property type="entry name" value="HemC"/>
</dbReference>
<organism evidence="11 12">
    <name type="scientific">Pedococcus bigeumensis</name>
    <dbReference type="NCBI Taxonomy" id="433644"/>
    <lineage>
        <taxon>Bacteria</taxon>
        <taxon>Bacillati</taxon>
        <taxon>Actinomycetota</taxon>
        <taxon>Actinomycetes</taxon>
        <taxon>Micrococcales</taxon>
        <taxon>Intrasporangiaceae</taxon>
        <taxon>Pedococcus</taxon>
    </lineage>
</organism>
<evidence type="ECO:0000256" key="7">
    <source>
        <dbReference type="HAMAP-Rule" id="MF_00260"/>
    </source>
</evidence>
<comment type="similarity">
    <text evidence="2 7">Belongs to the HMBS family.</text>
</comment>
<evidence type="ECO:0000313" key="11">
    <source>
        <dbReference type="EMBL" id="TPG14805.1"/>
    </source>
</evidence>
<feature type="compositionally biased region" description="Basic and acidic residues" evidence="8">
    <location>
        <begin position="353"/>
        <end position="368"/>
    </location>
</feature>
<sequence length="368" mass="37604">MTAPAAAPLTLRLGTRRSALATTQSTWVADLLRARGHVVELVEIVTEGDTSTASLSSIGGTGVFAAALRRALLAGEVDLAVHSLKDLPTTPEPGLVIAAVPVREDPRDVLVSSGHRTLGELGDGAVVGTGSPRRVAQLAALGLGLSFKDIRGNVDTRIGLVRDGALDGVVLARAGLARLGRLADVAEAIDPLQMLPAPGQGALAVECRSDDETTRAALAVLDDPDTRACVTAERAVLAALEAGCSAPVGALAEIVEGEDGIELSLRAFVGAVDGSFDLRRSLVGGVDDAEALGRRLAAVLLEDGGDLLRGPEERPPAAPPMPSGDGPASRVPEAPPPEPAEATGADPLAALDRSTDRIPEHDSTERAL</sequence>
<comment type="caution">
    <text evidence="11">The sequence shown here is derived from an EMBL/GenBank/DDBJ whole genome shotgun (WGS) entry which is preliminary data.</text>
</comment>
<evidence type="ECO:0000256" key="6">
    <source>
        <dbReference type="ARBA" id="ARBA00048169"/>
    </source>
</evidence>